<keyword evidence="4" id="KW-1185">Reference proteome</keyword>
<protein>
    <recommendedName>
        <fullName evidence="2">Lipid/polyisoprenoid-binding YceI-like domain-containing protein</fullName>
    </recommendedName>
</protein>
<comment type="caution">
    <text evidence="3">The sequence shown here is derived from an EMBL/GenBank/DDBJ whole genome shotgun (WGS) entry which is preliminary data.</text>
</comment>
<dbReference type="PANTHER" id="PTHR34406">
    <property type="entry name" value="PROTEIN YCEI"/>
    <property type="match status" value="1"/>
</dbReference>
<comment type="similarity">
    <text evidence="1">Belongs to the UPF0312 family.</text>
</comment>
<accession>A0A229UWH8</accession>
<sequence>MKPRTVFIAAGIGILVLAGGGYGAYDYFAGNHVEVKDVIAKEAVAAPSGNQPVEAKQVAGTWVIQPESKVYFSVTTSKETVNIEGGAVQGNWIIDLANPSAMKAEATVDMNSLNSGNPQRDGHIKGADYLNTAGVPVSSFKVKSFDNLPKEWKEGTKFPFTMNGTLTVRGISKDVTFQVEGQYSQNTISLEGSTVVTFDQFGMKNPHTVTLDTQNDVKVQLRLVLKK</sequence>
<dbReference type="RefSeq" id="WP_094014017.1">
    <property type="nucleotide sequence ID" value="NZ_NMQW01000008.1"/>
</dbReference>
<gene>
    <name evidence="3" type="ORF">CF651_06415</name>
</gene>
<name>A0A229UWH8_9BACL</name>
<reference evidence="3 4" key="1">
    <citation type="submission" date="2017-07" db="EMBL/GenBank/DDBJ databases">
        <title>Genome sequencing and assembly of Paenibacillus rigui.</title>
        <authorList>
            <person name="Mayilraj S."/>
        </authorList>
    </citation>
    <scope>NUCLEOTIDE SEQUENCE [LARGE SCALE GENOMIC DNA]</scope>
    <source>
        <strain evidence="3 4">JCM 16352</strain>
    </source>
</reference>
<proteinExistence type="inferred from homology"/>
<dbReference type="SMART" id="SM00867">
    <property type="entry name" value="YceI"/>
    <property type="match status" value="1"/>
</dbReference>
<dbReference type="InterPro" id="IPR036761">
    <property type="entry name" value="TTHA0802/YceI-like_sf"/>
</dbReference>
<dbReference type="OrthoDB" id="9811006at2"/>
<feature type="domain" description="Lipid/polyisoprenoid-binding YceI-like" evidence="2">
    <location>
        <begin position="61"/>
        <end position="226"/>
    </location>
</feature>
<evidence type="ECO:0000313" key="3">
    <source>
        <dbReference type="EMBL" id="OXM87269.1"/>
    </source>
</evidence>
<dbReference type="AlphaFoldDB" id="A0A229UWH8"/>
<evidence type="ECO:0000259" key="2">
    <source>
        <dbReference type="SMART" id="SM00867"/>
    </source>
</evidence>
<evidence type="ECO:0000313" key="4">
    <source>
        <dbReference type="Proteomes" id="UP000215509"/>
    </source>
</evidence>
<dbReference type="Gene3D" id="2.40.128.110">
    <property type="entry name" value="Lipid/polyisoprenoid-binding, YceI-like"/>
    <property type="match status" value="1"/>
</dbReference>
<dbReference type="Pfam" id="PF04264">
    <property type="entry name" value="YceI"/>
    <property type="match status" value="1"/>
</dbReference>
<dbReference type="Proteomes" id="UP000215509">
    <property type="component" value="Unassembled WGS sequence"/>
</dbReference>
<organism evidence="3 4">
    <name type="scientific">Paenibacillus rigui</name>
    <dbReference type="NCBI Taxonomy" id="554312"/>
    <lineage>
        <taxon>Bacteria</taxon>
        <taxon>Bacillati</taxon>
        <taxon>Bacillota</taxon>
        <taxon>Bacilli</taxon>
        <taxon>Bacillales</taxon>
        <taxon>Paenibacillaceae</taxon>
        <taxon>Paenibacillus</taxon>
    </lineage>
</organism>
<dbReference type="EMBL" id="NMQW01000008">
    <property type="protein sequence ID" value="OXM87269.1"/>
    <property type="molecule type" value="Genomic_DNA"/>
</dbReference>
<dbReference type="SUPFAM" id="SSF101874">
    <property type="entry name" value="YceI-like"/>
    <property type="match status" value="1"/>
</dbReference>
<evidence type="ECO:0000256" key="1">
    <source>
        <dbReference type="ARBA" id="ARBA00008812"/>
    </source>
</evidence>
<dbReference type="PANTHER" id="PTHR34406:SF1">
    <property type="entry name" value="PROTEIN YCEI"/>
    <property type="match status" value="1"/>
</dbReference>
<dbReference type="InterPro" id="IPR007372">
    <property type="entry name" value="Lipid/polyisoprenoid-bd_YceI"/>
</dbReference>